<name>A0A7S8E5F5_9CHLR</name>
<organism evidence="3 4">
    <name type="scientific">Phototrophicus methaneseepsis</name>
    <dbReference type="NCBI Taxonomy" id="2710758"/>
    <lineage>
        <taxon>Bacteria</taxon>
        <taxon>Bacillati</taxon>
        <taxon>Chloroflexota</taxon>
        <taxon>Candidatus Thermofontia</taxon>
        <taxon>Phototrophicales</taxon>
        <taxon>Phototrophicaceae</taxon>
        <taxon>Phototrophicus</taxon>
    </lineage>
</organism>
<reference evidence="3 4" key="1">
    <citation type="submission" date="2020-02" db="EMBL/GenBank/DDBJ databases">
        <authorList>
            <person name="Zheng R.K."/>
            <person name="Sun C.M."/>
        </authorList>
    </citation>
    <scope>NUCLEOTIDE SEQUENCE [LARGE SCALE GENOMIC DNA]</scope>
    <source>
        <strain evidence="4">rifampicinis</strain>
    </source>
</reference>
<dbReference type="AlphaFoldDB" id="A0A7S8E5F5"/>
<dbReference type="Proteomes" id="UP000594468">
    <property type="component" value="Chromosome"/>
</dbReference>
<feature type="transmembrane region" description="Helical" evidence="2">
    <location>
        <begin position="29"/>
        <end position="49"/>
    </location>
</feature>
<evidence type="ECO:0000313" key="3">
    <source>
        <dbReference type="EMBL" id="QPC80690.1"/>
    </source>
</evidence>
<dbReference type="RefSeq" id="WP_195168765.1">
    <property type="nucleotide sequence ID" value="NZ_CP062983.1"/>
</dbReference>
<evidence type="ECO:0000313" key="4">
    <source>
        <dbReference type="Proteomes" id="UP000594468"/>
    </source>
</evidence>
<dbReference type="EMBL" id="CP062983">
    <property type="protein sequence ID" value="QPC80690.1"/>
    <property type="molecule type" value="Genomic_DNA"/>
</dbReference>
<keyword evidence="2" id="KW-0472">Membrane</keyword>
<proteinExistence type="predicted"/>
<evidence type="ECO:0000256" key="2">
    <source>
        <dbReference type="SAM" id="Phobius"/>
    </source>
</evidence>
<dbReference type="KEGG" id="pmet:G4Y79_13310"/>
<keyword evidence="2" id="KW-1133">Transmembrane helix</keyword>
<accession>A0A7S8E5F5</accession>
<protein>
    <submittedName>
        <fullName evidence="3">Uncharacterized protein</fullName>
    </submittedName>
</protein>
<gene>
    <name evidence="3" type="ORF">G4Y79_13310</name>
</gene>
<keyword evidence="2" id="KW-0812">Transmembrane</keyword>
<feature type="transmembrane region" description="Helical" evidence="2">
    <location>
        <begin position="69"/>
        <end position="91"/>
    </location>
</feature>
<feature type="region of interest" description="Disordered" evidence="1">
    <location>
        <begin position="154"/>
        <end position="175"/>
    </location>
</feature>
<evidence type="ECO:0000256" key="1">
    <source>
        <dbReference type="SAM" id="MobiDB-lite"/>
    </source>
</evidence>
<keyword evidence="4" id="KW-1185">Reference proteome</keyword>
<sequence>MTPQNPTETRSERRESGPELHRRETRLGIWLPFFLTFLLVVALILLIALPSEPEWRTRVSFIADFMGSVLIFCPAIICAFAIYLVLVVAVWGMNRLHSGAASPLEKVENITANLANRVESATEKVNERVVDASTRMASLTYFMRFFDQNENIDGVNTSDQPASGDAASQKGDTTK</sequence>